<proteinExistence type="inferred from homology"/>
<comment type="subunit">
    <text evidence="2">Homodimer.</text>
</comment>
<feature type="binding site" evidence="2">
    <location>
        <position position="181"/>
    </location>
    <ligand>
        <name>substrate</name>
    </ligand>
</feature>
<dbReference type="EC" id="2.5.1.-" evidence="2"/>
<feature type="active site" evidence="2">
    <location>
        <position position="17"/>
    </location>
</feature>
<dbReference type="Gene3D" id="3.40.1180.10">
    <property type="entry name" value="Decaprenyl diphosphate synthase-like"/>
    <property type="match status" value="1"/>
</dbReference>
<dbReference type="InterPro" id="IPR018520">
    <property type="entry name" value="UPP_synth-like_CS"/>
</dbReference>
<comment type="caution">
    <text evidence="3">The sequence shown here is derived from an EMBL/GenBank/DDBJ whole genome shotgun (WGS) entry which is preliminary data.</text>
</comment>
<feature type="binding site" evidence="2">
    <location>
        <position position="17"/>
    </location>
    <ligand>
        <name>Mg(2+)</name>
        <dbReference type="ChEBI" id="CHEBI:18420"/>
    </ligand>
</feature>
<keyword evidence="2" id="KW-0460">Magnesium</keyword>
<dbReference type="CDD" id="cd00475">
    <property type="entry name" value="Cis_IPPS"/>
    <property type="match status" value="1"/>
</dbReference>
<dbReference type="GO" id="GO:0008834">
    <property type="term" value="F:ditrans,polycis-undecaprenyl-diphosphate synthase [(2E,6E)-farnesyl-diphosphate specific] activity"/>
    <property type="evidence" value="ECO:0007669"/>
    <property type="project" value="TreeGrafter"/>
</dbReference>
<feature type="binding site" evidence="2">
    <location>
        <position position="200"/>
    </location>
    <ligand>
        <name>Mg(2+)</name>
        <dbReference type="ChEBI" id="CHEBI:18420"/>
    </ligand>
</feature>
<comment type="cofactor">
    <cofactor evidence="2">
        <name>Mg(2+)</name>
        <dbReference type="ChEBI" id="CHEBI:18420"/>
    </cofactor>
    <text evidence="2">Binds 2 magnesium ions per subunit.</text>
</comment>
<feature type="active site" description="Proton acceptor" evidence="2">
    <location>
        <position position="65"/>
    </location>
</feature>
<dbReference type="GO" id="GO:0005829">
    <property type="term" value="C:cytosol"/>
    <property type="evidence" value="ECO:0007669"/>
    <property type="project" value="TreeGrafter"/>
</dbReference>
<feature type="binding site" evidence="2">
    <location>
        <position position="22"/>
    </location>
    <ligand>
        <name>substrate</name>
    </ligand>
</feature>
<feature type="binding site" evidence="2">
    <location>
        <position position="34"/>
    </location>
    <ligand>
        <name>substrate</name>
    </ligand>
</feature>
<dbReference type="GO" id="GO:0016094">
    <property type="term" value="P:polyprenol biosynthetic process"/>
    <property type="evidence" value="ECO:0007669"/>
    <property type="project" value="TreeGrafter"/>
</dbReference>
<feature type="binding site" evidence="2">
    <location>
        <position position="68"/>
    </location>
    <ligand>
        <name>substrate</name>
    </ligand>
</feature>
<feature type="binding site" evidence="2">
    <location>
        <begin position="187"/>
        <end position="189"/>
    </location>
    <ligand>
        <name>substrate</name>
    </ligand>
</feature>
<keyword evidence="1 2" id="KW-0808">Transferase</keyword>
<sequence length="236" mass="26595">MSQQEPPPPAHIGIIMDGNGRWARARGRPRMAGHKAGVDNIRPILETCVELGVPYLSLFAFSTENWSRPDNEVSGLLNLLGSAIRTQLDELNANGVQIRHSGNLDRVSPHLQAEMQRAVHETHRNNRITLNVAFNYGGRAEILAAVRRIIRAGVQPEDLDEERFQGFLDQPDLPDLDLIIRTGGEFRLSNFMLWQATYAEYYSTETFWPAFGPDELRAALGEYARRERRFGGVCPT</sequence>
<dbReference type="HAMAP" id="MF_01139">
    <property type="entry name" value="ISPT"/>
    <property type="match status" value="1"/>
</dbReference>
<comment type="function">
    <text evidence="2">Catalyzes the condensation of isopentenyl diphosphate (IPP) with allylic pyrophosphates generating different type of terpenoids.</text>
</comment>
<dbReference type="PROSITE" id="PS01066">
    <property type="entry name" value="UPP_SYNTHASE"/>
    <property type="match status" value="1"/>
</dbReference>
<evidence type="ECO:0000256" key="1">
    <source>
        <dbReference type="ARBA" id="ARBA00022679"/>
    </source>
</evidence>
<feature type="binding site" evidence="2">
    <location>
        <begin position="18"/>
        <end position="21"/>
    </location>
    <ligand>
        <name>substrate</name>
    </ligand>
</feature>
<accession>A0A6B1DRQ8</accession>
<organism evidence="3">
    <name type="scientific">Caldilineaceae bacterium SB0662_bin_9</name>
    <dbReference type="NCBI Taxonomy" id="2605258"/>
    <lineage>
        <taxon>Bacteria</taxon>
        <taxon>Bacillati</taxon>
        <taxon>Chloroflexota</taxon>
        <taxon>Caldilineae</taxon>
        <taxon>Caldilineales</taxon>
        <taxon>Caldilineaceae</taxon>
    </lineage>
</organism>
<evidence type="ECO:0000313" key="3">
    <source>
        <dbReference type="EMBL" id="MYD90379.1"/>
    </source>
</evidence>
<dbReference type="EMBL" id="VXPY01000059">
    <property type="protein sequence ID" value="MYD90379.1"/>
    <property type="molecule type" value="Genomic_DNA"/>
</dbReference>
<gene>
    <name evidence="3" type="primary">uppS</name>
    <name evidence="3" type="ORF">F4Y08_08615</name>
</gene>
<dbReference type="InterPro" id="IPR001441">
    <property type="entry name" value="UPP_synth-like"/>
</dbReference>
<dbReference type="PANTHER" id="PTHR10291">
    <property type="entry name" value="DEHYDRODOLICHYL DIPHOSPHATE SYNTHASE FAMILY MEMBER"/>
    <property type="match status" value="1"/>
</dbReference>
<reference evidence="3" key="1">
    <citation type="submission" date="2019-09" db="EMBL/GenBank/DDBJ databases">
        <title>Characterisation of the sponge microbiome using genome-centric metagenomics.</title>
        <authorList>
            <person name="Engelberts J.P."/>
            <person name="Robbins S.J."/>
            <person name="De Goeij J.M."/>
            <person name="Aranda M."/>
            <person name="Bell S.C."/>
            <person name="Webster N.S."/>
        </authorList>
    </citation>
    <scope>NUCLEOTIDE SEQUENCE</scope>
    <source>
        <strain evidence="3">SB0662_bin_9</strain>
    </source>
</reference>
<comment type="similarity">
    <text evidence="2">Belongs to the UPP synthase family.</text>
</comment>
<name>A0A6B1DRQ8_9CHLR</name>
<evidence type="ECO:0000256" key="2">
    <source>
        <dbReference type="HAMAP-Rule" id="MF_01139"/>
    </source>
</evidence>
<dbReference type="PANTHER" id="PTHR10291:SF0">
    <property type="entry name" value="DEHYDRODOLICHYL DIPHOSPHATE SYNTHASE 2"/>
    <property type="match status" value="1"/>
</dbReference>
<dbReference type="SUPFAM" id="SSF64005">
    <property type="entry name" value="Undecaprenyl diphosphate synthase"/>
    <property type="match status" value="1"/>
</dbReference>
<dbReference type="GO" id="GO:0030145">
    <property type="term" value="F:manganese ion binding"/>
    <property type="evidence" value="ECO:0007669"/>
    <property type="project" value="TreeGrafter"/>
</dbReference>
<feature type="binding site" evidence="2">
    <location>
        <position position="66"/>
    </location>
    <ligand>
        <name>substrate</name>
    </ligand>
</feature>
<dbReference type="Pfam" id="PF01255">
    <property type="entry name" value="Prenyltransf"/>
    <property type="match status" value="1"/>
</dbReference>
<dbReference type="FunFam" id="3.40.1180.10:FF:000001">
    <property type="entry name" value="(2E,6E)-farnesyl-diphosphate-specific ditrans,polycis-undecaprenyl-diphosphate synthase"/>
    <property type="match status" value="1"/>
</dbReference>
<protein>
    <recommendedName>
        <fullName evidence="2">Isoprenyl transferase</fullName>
        <ecNumber evidence="2">2.5.1.-</ecNumber>
    </recommendedName>
</protein>
<dbReference type="NCBIfam" id="TIGR00055">
    <property type="entry name" value="uppS"/>
    <property type="match status" value="1"/>
</dbReference>
<dbReference type="GO" id="GO:0000287">
    <property type="term" value="F:magnesium ion binding"/>
    <property type="evidence" value="ECO:0007669"/>
    <property type="project" value="UniProtKB-UniRule"/>
</dbReference>
<keyword evidence="2" id="KW-0479">Metal-binding</keyword>
<feature type="binding site" evidence="2">
    <location>
        <position position="30"/>
    </location>
    <ligand>
        <name>substrate</name>
    </ligand>
</feature>
<feature type="binding site" evidence="2">
    <location>
        <begin position="62"/>
        <end position="64"/>
    </location>
    <ligand>
        <name>substrate</name>
    </ligand>
</feature>
<dbReference type="AlphaFoldDB" id="A0A6B1DRQ8"/>
<dbReference type="InterPro" id="IPR036424">
    <property type="entry name" value="UPP_synth-like_sf"/>
</dbReference>